<dbReference type="AlphaFoldDB" id="A0A2J6PPB3"/>
<evidence type="ECO:0000313" key="2">
    <source>
        <dbReference type="Proteomes" id="UP000235672"/>
    </source>
</evidence>
<dbReference type="STRING" id="1745343.A0A2J6PPB3"/>
<evidence type="ECO:0000313" key="1">
    <source>
        <dbReference type="EMBL" id="PMD15870.1"/>
    </source>
</evidence>
<protein>
    <submittedName>
        <fullName evidence="1">Uncharacterized protein</fullName>
    </submittedName>
</protein>
<dbReference type="Proteomes" id="UP000235672">
    <property type="component" value="Unassembled WGS sequence"/>
</dbReference>
<dbReference type="OrthoDB" id="3431997at2759"/>
<keyword evidence="2" id="KW-1185">Reference proteome</keyword>
<sequence length="214" mass="24371">MGLLKAEDERASDSRPSSLDITSRKEFQFSKSGLSGIQISSKAYGKDQPSHFYVETSVFLPSSKKDIIIHAGKDAKGKVLGDVDLKNFSGHYTIELGDPKSARDEVILEELDRVKGWSSKHEFSFTFGQRERQTFVWRHRGQVLSENREDLELVIEDPEREEDDEVFAEYERNGGEHGWKSKGHLLLKQGGGEKWELMVILTVMALILSKNREQ</sequence>
<dbReference type="EMBL" id="KZ613510">
    <property type="protein sequence ID" value="PMD15870.1"/>
    <property type="molecule type" value="Genomic_DNA"/>
</dbReference>
<proteinExistence type="predicted"/>
<name>A0A2J6PPB3_9HELO</name>
<organism evidence="1 2">
    <name type="scientific">Hyaloscypha hepaticicola</name>
    <dbReference type="NCBI Taxonomy" id="2082293"/>
    <lineage>
        <taxon>Eukaryota</taxon>
        <taxon>Fungi</taxon>
        <taxon>Dikarya</taxon>
        <taxon>Ascomycota</taxon>
        <taxon>Pezizomycotina</taxon>
        <taxon>Leotiomycetes</taxon>
        <taxon>Helotiales</taxon>
        <taxon>Hyaloscyphaceae</taxon>
        <taxon>Hyaloscypha</taxon>
    </lineage>
</organism>
<gene>
    <name evidence="1" type="ORF">NA56DRAFT_649915</name>
</gene>
<accession>A0A2J6PPB3</accession>
<reference evidence="1 2" key="1">
    <citation type="submission" date="2016-05" db="EMBL/GenBank/DDBJ databases">
        <title>A degradative enzymes factory behind the ericoid mycorrhizal symbiosis.</title>
        <authorList>
            <consortium name="DOE Joint Genome Institute"/>
            <person name="Martino E."/>
            <person name="Morin E."/>
            <person name="Grelet G."/>
            <person name="Kuo A."/>
            <person name="Kohler A."/>
            <person name="Daghino S."/>
            <person name="Barry K."/>
            <person name="Choi C."/>
            <person name="Cichocki N."/>
            <person name="Clum A."/>
            <person name="Copeland A."/>
            <person name="Hainaut M."/>
            <person name="Haridas S."/>
            <person name="Labutti K."/>
            <person name="Lindquist E."/>
            <person name="Lipzen A."/>
            <person name="Khouja H.-R."/>
            <person name="Murat C."/>
            <person name="Ohm R."/>
            <person name="Olson A."/>
            <person name="Spatafora J."/>
            <person name="Veneault-Fourrey C."/>
            <person name="Henrissat B."/>
            <person name="Grigoriev I."/>
            <person name="Martin F."/>
            <person name="Perotto S."/>
        </authorList>
    </citation>
    <scope>NUCLEOTIDE SEQUENCE [LARGE SCALE GENOMIC DNA]</scope>
    <source>
        <strain evidence="1 2">UAMH 7357</strain>
    </source>
</reference>